<evidence type="ECO:0000313" key="4">
    <source>
        <dbReference type="Proteomes" id="UP000585474"/>
    </source>
</evidence>
<keyword evidence="4" id="KW-1185">Reference proteome</keyword>
<dbReference type="OrthoDB" id="1726659at2759"/>
<evidence type="ECO:0000256" key="2">
    <source>
        <dbReference type="SAM" id="SignalP"/>
    </source>
</evidence>
<evidence type="ECO:0000313" key="3">
    <source>
        <dbReference type="EMBL" id="GFY99129.1"/>
    </source>
</evidence>
<dbReference type="InterPro" id="IPR052222">
    <property type="entry name" value="DESIGUAL"/>
</dbReference>
<dbReference type="PANTHER" id="PTHR31769">
    <property type="entry name" value="OS07G0462200 PROTEIN-RELATED"/>
    <property type="match status" value="1"/>
</dbReference>
<dbReference type="Pfam" id="PF01535">
    <property type="entry name" value="PPR"/>
    <property type="match status" value="1"/>
</dbReference>
<organism evidence="3 4">
    <name type="scientific">Actinidia rufa</name>
    <dbReference type="NCBI Taxonomy" id="165716"/>
    <lineage>
        <taxon>Eukaryota</taxon>
        <taxon>Viridiplantae</taxon>
        <taxon>Streptophyta</taxon>
        <taxon>Embryophyta</taxon>
        <taxon>Tracheophyta</taxon>
        <taxon>Spermatophyta</taxon>
        <taxon>Magnoliopsida</taxon>
        <taxon>eudicotyledons</taxon>
        <taxon>Gunneridae</taxon>
        <taxon>Pentapetalae</taxon>
        <taxon>asterids</taxon>
        <taxon>Ericales</taxon>
        <taxon>Actinidiaceae</taxon>
        <taxon>Actinidia</taxon>
    </lineage>
</organism>
<comment type="caution">
    <text evidence="3">The sequence shown here is derived from an EMBL/GenBank/DDBJ whole genome shotgun (WGS) entry which is preliminary data.</text>
</comment>
<dbReference type="AlphaFoldDB" id="A0A7J0FLS8"/>
<reference evidence="3 4" key="1">
    <citation type="submission" date="2019-07" db="EMBL/GenBank/DDBJ databases">
        <title>De Novo Assembly of kiwifruit Actinidia rufa.</title>
        <authorList>
            <person name="Sugita-Konishi S."/>
            <person name="Sato K."/>
            <person name="Mori E."/>
            <person name="Abe Y."/>
            <person name="Kisaki G."/>
            <person name="Hamano K."/>
            <person name="Suezawa K."/>
            <person name="Otani M."/>
            <person name="Fukuda T."/>
            <person name="Manabe T."/>
            <person name="Gomi K."/>
            <person name="Tabuchi M."/>
            <person name="Akimitsu K."/>
            <person name="Kataoka I."/>
        </authorList>
    </citation>
    <scope>NUCLEOTIDE SEQUENCE [LARGE SCALE GENOMIC DNA]</scope>
    <source>
        <strain evidence="4">cv. Fuchu</strain>
    </source>
</reference>
<keyword evidence="1" id="KW-1133">Transmembrane helix</keyword>
<dbReference type="Proteomes" id="UP000585474">
    <property type="component" value="Unassembled WGS sequence"/>
</dbReference>
<feature type="signal peptide" evidence="2">
    <location>
        <begin position="1"/>
        <end position="20"/>
    </location>
</feature>
<protein>
    <submittedName>
        <fullName evidence="3">GPI inositol-deacylase C, putative</fullName>
    </submittedName>
</protein>
<dbReference type="InterPro" id="IPR002885">
    <property type="entry name" value="PPR_rpt"/>
</dbReference>
<dbReference type="EMBL" id="BJWL01000013">
    <property type="protein sequence ID" value="GFY99129.1"/>
    <property type="molecule type" value="Genomic_DNA"/>
</dbReference>
<keyword evidence="1" id="KW-0812">Transmembrane</keyword>
<sequence>MARIVSILACLLIVVMDIAAGILGIKAEAAQNQVKHMRLWLFECKDPSQEAFTLGVAAATLLALAHVLANLLGGCSICTQGEISKASPSRQCSLGCIGHWIGVAGYWDYVKQQVKNFMWLHTPSLLVSWRHFVLCSCSLMLNGYVGNGEMGEAQKVFDEMPCRYVISRSIMIDVYGKVSTKLVAYAWGVSLRDERKKIEDRYHGGFYGDEGMGTVRVNFTVQVIFCPFIYLVIAVDCCPLANLWHGQPRAY</sequence>
<name>A0A7J0FLS8_9ERIC</name>
<evidence type="ECO:0000256" key="1">
    <source>
        <dbReference type="SAM" id="Phobius"/>
    </source>
</evidence>
<gene>
    <name evidence="3" type="ORF">Acr_13g0005300</name>
</gene>
<feature type="chain" id="PRO_5029828812" evidence="2">
    <location>
        <begin position="21"/>
        <end position="251"/>
    </location>
</feature>
<keyword evidence="2" id="KW-0732">Signal</keyword>
<accession>A0A7J0FLS8</accession>
<proteinExistence type="predicted"/>
<feature type="transmembrane region" description="Helical" evidence="1">
    <location>
        <begin position="51"/>
        <end position="72"/>
    </location>
</feature>
<keyword evidence="1" id="KW-0472">Membrane</keyword>